<name>A0A919NI21_9ACTN</name>
<organism evidence="4 5">
    <name type="scientific">Paractinoplanes tereljensis</name>
    <dbReference type="NCBI Taxonomy" id="571912"/>
    <lineage>
        <taxon>Bacteria</taxon>
        <taxon>Bacillati</taxon>
        <taxon>Actinomycetota</taxon>
        <taxon>Actinomycetes</taxon>
        <taxon>Micromonosporales</taxon>
        <taxon>Micromonosporaceae</taxon>
        <taxon>Paractinoplanes</taxon>
    </lineage>
</organism>
<dbReference type="Gene3D" id="1.10.357.10">
    <property type="entry name" value="Tetracycline Repressor, domain 2"/>
    <property type="match status" value="1"/>
</dbReference>
<keyword evidence="5" id="KW-1185">Reference proteome</keyword>
<feature type="domain" description="HTH tetR-type" evidence="3">
    <location>
        <begin position="11"/>
        <end position="71"/>
    </location>
</feature>
<reference evidence="4" key="1">
    <citation type="submission" date="2021-01" db="EMBL/GenBank/DDBJ databases">
        <title>Whole genome shotgun sequence of Actinoplanes tereljensis NBRC 105297.</title>
        <authorList>
            <person name="Komaki H."/>
            <person name="Tamura T."/>
        </authorList>
    </citation>
    <scope>NUCLEOTIDE SEQUENCE</scope>
    <source>
        <strain evidence="4">NBRC 105297</strain>
    </source>
</reference>
<evidence type="ECO:0000313" key="5">
    <source>
        <dbReference type="Proteomes" id="UP000623608"/>
    </source>
</evidence>
<dbReference type="EMBL" id="BOMY01000012">
    <property type="protein sequence ID" value="GIF19059.1"/>
    <property type="molecule type" value="Genomic_DNA"/>
</dbReference>
<dbReference type="AlphaFoldDB" id="A0A919NI21"/>
<dbReference type="GO" id="GO:0003677">
    <property type="term" value="F:DNA binding"/>
    <property type="evidence" value="ECO:0007669"/>
    <property type="project" value="UniProtKB-UniRule"/>
</dbReference>
<dbReference type="InterPro" id="IPR001647">
    <property type="entry name" value="HTH_TetR"/>
</dbReference>
<keyword evidence="1 2" id="KW-0238">DNA-binding</keyword>
<evidence type="ECO:0000256" key="1">
    <source>
        <dbReference type="ARBA" id="ARBA00023125"/>
    </source>
</evidence>
<evidence type="ECO:0000256" key="2">
    <source>
        <dbReference type="PROSITE-ProRule" id="PRU00335"/>
    </source>
</evidence>
<proteinExistence type="predicted"/>
<evidence type="ECO:0000313" key="4">
    <source>
        <dbReference type="EMBL" id="GIF19059.1"/>
    </source>
</evidence>
<gene>
    <name evidence="4" type="ORF">Ate02nite_17890</name>
</gene>
<dbReference type="PROSITE" id="PS50977">
    <property type="entry name" value="HTH_TETR_2"/>
    <property type="match status" value="1"/>
</dbReference>
<dbReference type="Proteomes" id="UP000623608">
    <property type="component" value="Unassembled WGS sequence"/>
</dbReference>
<sequence length="195" mass="21540">MVSGDVDVRIRRTRERLSQAVLRLAADHPVEDIAVADVVRLARINRTTFYKHAASPADVLAEVLYADLDRIRMAWIAGAPAREIWERSAAELADHLQRFDALYTTGLVGQRSAVLNRLLVEHFVGSARALLDRDPHLLPDGAGSAEWRTKVFSRFIAHGEVGVVEAWLTEPAPRDRTLFISASASFMSTWLGGAG</sequence>
<evidence type="ECO:0000259" key="3">
    <source>
        <dbReference type="PROSITE" id="PS50977"/>
    </source>
</evidence>
<comment type="caution">
    <text evidence="4">The sequence shown here is derived from an EMBL/GenBank/DDBJ whole genome shotgun (WGS) entry which is preliminary data.</text>
</comment>
<protein>
    <recommendedName>
        <fullName evidence="3">HTH tetR-type domain-containing protein</fullName>
    </recommendedName>
</protein>
<feature type="DNA-binding region" description="H-T-H motif" evidence="2">
    <location>
        <begin position="34"/>
        <end position="53"/>
    </location>
</feature>
<accession>A0A919NI21</accession>
<dbReference type="InterPro" id="IPR009057">
    <property type="entry name" value="Homeodomain-like_sf"/>
</dbReference>
<dbReference type="SUPFAM" id="SSF46689">
    <property type="entry name" value="Homeodomain-like"/>
    <property type="match status" value="1"/>
</dbReference>